<keyword evidence="3" id="KW-1185">Reference proteome</keyword>
<evidence type="ECO:0000256" key="1">
    <source>
        <dbReference type="SAM" id="MobiDB-lite"/>
    </source>
</evidence>
<evidence type="ECO:0000313" key="2">
    <source>
        <dbReference type="EMBL" id="GGT24640.1"/>
    </source>
</evidence>
<gene>
    <name evidence="2" type="ORF">GCM10014713_17210</name>
</gene>
<proteinExistence type="predicted"/>
<name>A0A918H046_9ACTN</name>
<accession>A0A918H046</accession>
<organism evidence="2 3">
    <name type="scientific">Streptomyces purpureus</name>
    <dbReference type="NCBI Taxonomy" id="1951"/>
    <lineage>
        <taxon>Bacteria</taxon>
        <taxon>Bacillati</taxon>
        <taxon>Actinomycetota</taxon>
        <taxon>Actinomycetes</taxon>
        <taxon>Kitasatosporales</taxon>
        <taxon>Streptomycetaceae</taxon>
        <taxon>Streptomyces</taxon>
    </lineage>
</organism>
<dbReference type="EMBL" id="BMQQ01000004">
    <property type="protein sequence ID" value="GGT24640.1"/>
    <property type="molecule type" value="Genomic_DNA"/>
</dbReference>
<evidence type="ECO:0008006" key="4">
    <source>
        <dbReference type="Google" id="ProtNLM"/>
    </source>
</evidence>
<comment type="caution">
    <text evidence="2">The sequence shown here is derived from an EMBL/GenBank/DDBJ whole genome shotgun (WGS) entry which is preliminary data.</text>
</comment>
<evidence type="ECO:0000313" key="3">
    <source>
        <dbReference type="Proteomes" id="UP000619486"/>
    </source>
</evidence>
<dbReference type="Proteomes" id="UP000619486">
    <property type="component" value="Unassembled WGS sequence"/>
</dbReference>
<reference evidence="2" key="1">
    <citation type="journal article" date="2014" name="Int. J. Syst. Evol. Microbiol.">
        <title>Complete genome sequence of Corynebacterium casei LMG S-19264T (=DSM 44701T), isolated from a smear-ripened cheese.</title>
        <authorList>
            <consortium name="US DOE Joint Genome Institute (JGI-PGF)"/>
            <person name="Walter F."/>
            <person name="Albersmeier A."/>
            <person name="Kalinowski J."/>
            <person name="Ruckert C."/>
        </authorList>
    </citation>
    <scope>NUCLEOTIDE SEQUENCE</scope>
    <source>
        <strain evidence="2">JCM 3172</strain>
    </source>
</reference>
<feature type="region of interest" description="Disordered" evidence="1">
    <location>
        <begin position="88"/>
        <end position="125"/>
    </location>
</feature>
<sequence length="140" mass="15860">MCLGNLRPSFNPGRNPSVPRIEPAYDICWQRVRRAYLYRNHVSAVRFCGDVADHFPLSQRELVARGEADPDGARHLRPLCVRCHNRETAKRQPGGGGCRERQADPVLGHGSTRGVPPTPLTPERQGGKKLAWLIRSFWRR</sequence>
<dbReference type="AlphaFoldDB" id="A0A918H046"/>
<reference evidence="2" key="2">
    <citation type="submission" date="2020-09" db="EMBL/GenBank/DDBJ databases">
        <authorList>
            <person name="Sun Q."/>
            <person name="Ohkuma M."/>
        </authorList>
    </citation>
    <scope>NUCLEOTIDE SEQUENCE</scope>
    <source>
        <strain evidence="2">JCM 3172</strain>
    </source>
</reference>
<protein>
    <recommendedName>
        <fullName evidence="4">HNH endonuclease</fullName>
    </recommendedName>
</protein>